<dbReference type="SUPFAM" id="SSF100895">
    <property type="entry name" value="Kazal-type serine protease inhibitors"/>
    <property type="match status" value="1"/>
</dbReference>
<feature type="signal peptide" evidence="5">
    <location>
        <begin position="1"/>
        <end position="22"/>
    </location>
</feature>
<keyword evidence="8" id="KW-1185">Reference proteome</keyword>
<reference evidence="7" key="1">
    <citation type="submission" date="2022-12" db="EMBL/GenBank/DDBJ databases">
        <authorList>
            <person name="Alioto T."/>
            <person name="Alioto T."/>
            <person name="Gomez Garrido J."/>
        </authorList>
    </citation>
    <scope>NUCLEOTIDE SEQUENCE</scope>
</reference>
<evidence type="ECO:0000256" key="4">
    <source>
        <dbReference type="ARBA" id="ARBA00023157"/>
    </source>
</evidence>
<dbReference type="PROSITE" id="PS00282">
    <property type="entry name" value="KAZAL_1"/>
    <property type="match status" value="1"/>
</dbReference>
<dbReference type="PROSITE" id="PS51465">
    <property type="entry name" value="KAZAL_2"/>
    <property type="match status" value="1"/>
</dbReference>
<dbReference type="AlphaFoldDB" id="A0AA35P086"/>
<sequence length="89" mass="9673">MKTVGVFVVLSLALSFLSGVDSDSGSEVNCERYLRVPRAGGVTLACPSIFLQICGTDGRTYTSECKICQHNLEADDNVGRMHYGPCKRK</sequence>
<organism evidence="7 8">
    <name type="scientific">Podarcis lilfordi</name>
    <name type="common">Lilford's wall lizard</name>
    <dbReference type="NCBI Taxonomy" id="74358"/>
    <lineage>
        <taxon>Eukaryota</taxon>
        <taxon>Metazoa</taxon>
        <taxon>Chordata</taxon>
        <taxon>Craniata</taxon>
        <taxon>Vertebrata</taxon>
        <taxon>Euteleostomi</taxon>
        <taxon>Lepidosauria</taxon>
        <taxon>Squamata</taxon>
        <taxon>Bifurcata</taxon>
        <taxon>Unidentata</taxon>
        <taxon>Episquamata</taxon>
        <taxon>Laterata</taxon>
        <taxon>Lacertibaenia</taxon>
        <taxon>Lacertidae</taxon>
        <taxon>Podarcis</taxon>
    </lineage>
</organism>
<feature type="domain" description="Kazal-like" evidence="6">
    <location>
        <begin position="24"/>
        <end position="88"/>
    </location>
</feature>
<dbReference type="Gene3D" id="3.30.60.30">
    <property type="match status" value="1"/>
</dbReference>
<evidence type="ECO:0000256" key="5">
    <source>
        <dbReference type="SAM" id="SignalP"/>
    </source>
</evidence>
<dbReference type="SMART" id="SM00280">
    <property type="entry name" value="KAZAL"/>
    <property type="match status" value="1"/>
</dbReference>
<evidence type="ECO:0000256" key="2">
    <source>
        <dbReference type="ARBA" id="ARBA00022525"/>
    </source>
</evidence>
<dbReference type="FunFam" id="3.30.60.30:FF:000036">
    <property type="entry name" value="Ovomucoid"/>
    <property type="match status" value="1"/>
</dbReference>
<dbReference type="PANTHER" id="PTHR21312:SF28">
    <property type="entry name" value="OVOINHIBITOR-RELATED"/>
    <property type="match status" value="1"/>
</dbReference>
<dbReference type="Proteomes" id="UP001178461">
    <property type="component" value="Chromosome 2"/>
</dbReference>
<evidence type="ECO:0000313" key="8">
    <source>
        <dbReference type="Proteomes" id="UP001178461"/>
    </source>
</evidence>
<keyword evidence="5" id="KW-0732">Signal</keyword>
<evidence type="ECO:0000313" key="7">
    <source>
        <dbReference type="EMBL" id="CAI5766867.1"/>
    </source>
</evidence>
<dbReference type="InterPro" id="IPR036058">
    <property type="entry name" value="Kazal_dom_sf"/>
</dbReference>
<dbReference type="PANTHER" id="PTHR21312">
    <property type="entry name" value="SERINE PROTEASE INHIBITOR"/>
    <property type="match status" value="1"/>
</dbReference>
<proteinExistence type="predicted"/>
<evidence type="ECO:0000256" key="1">
    <source>
        <dbReference type="ARBA" id="ARBA00004613"/>
    </source>
</evidence>
<evidence type="ECO:0000256" key="3">
    <source>
        <dbReference type="ARBA" id="ARBA00022690"/>
    </source>
</evidence>
<protein>
    <submittedName>
        <fullName evidence="7">Ovoinhibitor-like</fullName>
    </submittedName>
</protein>
<keyword evidence="4" id="KW-1015">Disulfide bond</keyword>
<accession>A0AA35P086</accession>
<keyword evidence="2" id="KW-0964">Secreted</keyword>
<dbReference type="EMBL" id="OX395127">
    <property type="protein sequence ID" value="CAI5766867.1"/>
    <property type="molecule type" value="Genomic_DNA"/>
</dbReference>
<keyword evidence="3" id="KW-0646">Protease inhibitor</keyword>
<comment type="subcellular location">
    <subcellularLocation>
        <location evidence="1">Secreted</location>
    </subcellularLocation>
</comment>
<feature type="chain" id="PRO_5041315290" evidence="5">
    <location>
        <begin position="23"/>
        <end position="89"/>
    </location>
</feature>
<dbReference type="InterPro" id="IPR002350">
    <property type="entry name" value="Kazal_dom"/>
</dbReference>
<name>A0AA35P086_9SAUR</name>
<gene>
    <name evidence="7" type="ORF">PODLI_1B037149</name>
</gene>
<dbReference type="GO" id="GO:0005576">
    <property type="term" value="C:extracellular region"/>
    <property type="evidence" value="ECO:0007669"/>
    <property type="project" value="UniProtKB-SubCell"/>
</dbReference>
<dbReference type="GO" id="GO:0030414">
    <property type="term" value="F:peptidase inhibitor activity"/>
    <property type="evidence" value="ECO:0007669"/>
    <property type="project" value="UniProtKB-KW"/>
</dbReference>
<dbReference type="Pfam" id="PF00050">
    <property type="entry name" value="Kazal_1"/>
    <property type="match status" value="1"/>
</dbReference>
<evidence type="ECO:0000259" key="6">
    <source>
        <dbReference type="PROSITE" id="PS51465"/>
    </source>
</evidence>